<dbReference type="Proteomes" id="UP000199202">
    <property type="component" value="Unassembled WGS sequence"/>
</dbReference>
<organism evidence="1 2">
    <name type="scientific">Nonomuraea jiangxiensis</name>
    <dbReference type="NCBI Taxonomy" id="633440"/>
    <lineage>
        <taxon>Bacteria</taxon>
        <taxon>Bacillati</taxon>
        <taxon>Actinomycetota</taxon>
        <taxon>Actinomycetes</taxon>
        <taxon>Streptosporangiales</taxon>
        <taxon>Streptosporangiaceae</taxon>
        <taxon>Nonomuraea</taxon>
    </lineage>
</organism>
<protein>
    <submittedName>
        <fullName evidence="1">Uncharacterized protein</fullName>
    </submittedName>
</protein>
<keyword evidence="2" id="KW-1185">Reference proteome</keyword>
<sequence>MWIRGRARLVVVVLLGIDITIIALATAAAADTYPEEESAPSVLHLDRFPGWQYAPAPMKEGAEVMYETYGVRPQSAPFWALEHAMDNMEDIGLRPARAWSPKHRYDDAAFERHPSVTFRHHPHRRARAARSTTSPVHARAAVMPKLRLPMAQRRAQVDLARVTPRLAAVHMSHATAAGWLRSAGLRTTSTGNCVSRHMHHCTSLDSVRTGTITRVIQLKRASGCPIMVTGGTEAGHAPGQFSHGNGYKLDIGHNACIDRHIRKNHDRIGTRGDGSPLYRSASGTTFADESDHWDILFR</sequence>
<accession>A0A1G8YB07</accession>
<dbReference type="EMBL" id="FNDJ01000013">
    <property type="protein sequence ID" value="SDJ99594.1"/>
    <property type="molecule type" value="Genomic_DNA"/>
</dbReference>
<dbReference type="AlphaFoldDB" id="A0A1G8YB07"/>
<proteinExistence type="predicted"/>
<gene>
    <name evidence="1" type="ORF">SAMN05421869_113213</name>
</gene>
<evidence type="ECO:0000313" key="1">
    <source>
        <dbReference type="EMBL" id="SDJ99594.1"/>
    </source>
</evidence>
<evidence type="ECO:0000313" key="2">
    <source>
        <dbReference type="Proteomes" id="UP000199202"/>
    </source>
</evidence>
<dbReference type="STRING" id="633440.SAMN05421869_113213"/>
<name>A0A1G8YB07_9ACTN</name>
<reference evidence="1 2" key="1">
    <citation type="submission" date="2016-10" db="EMBL/GenBank/DDBJ databases">
        <authorList>
            <person name="de Groot N.N."/>
        </authorList>
    </citation>
    <scope>NUCLEOTIDE SEQUENCE [LARGE SCALE GENOMIC DNA]</scope>
    <source>
        <strain evidence="1 2">CGMCC 4.6533</strain>
    </source>
</reference>